<dbReference type="Pfam" id="PF00126">
    <property type="entry name" value="HTH_1"/>
    <property type="match status" value="1"/>
</dbReference>
<reference evidence="3 4" key="1">
    <citation type="submission" date="2017-03" db="EMBL/GenBank/DDBJ databases">
        <title>Genome analysis of strain PAMC 26577.</title>
        <authorList>
            <person name="Oh H.-M."/>
            <person name="Yang J.-A."/>
        </authorList>
    </citation>
    <scope>NUCLEOTIDE SEQUENCE [LARGE SCALE GENOMIC DNA]</scope>
    <source>
        <strain evidence="3 4">PAMC 26577</strain>
    </source>
</reference>
<evidence type="ECO:0000313" key="4">
    <source>
        <dbReference type="Proteomes" id="UP000195221"/>
    </source>
</evidence>
<sequence>MLSSPWSRQAVFSAAARRIGDSQSSVSKAIGSLEKRLGVALLIRSTRSVTLTDRKRLATTILDGGLALG</sequence>
<evidence type="ECO:0000256" key="1">
    <source>
        <dbReference type="ARBA" id="ARBA00009437"/>
    </source>
</evidence>
<dbReference type="Proteomes" id="UP000195221">
    <property type="component" value="Unassembled WGS sequence"/>
</dbReference>
<dbReference type="PANTHER" id="PTHR30537">
    <property type="entry name" value="HTH-TYPE TRANSCRIPTIONAL REGULATOR"/>
    <property type="match status" value="1"/>
</dbReference>
<evidence type="ECO:0000259" key="2">
    <source>
        <dbReference type="PROSITE" id="PS50931"/>
    </source>
</evidence>
<protein>
    <submittedName>
        <fullName evidence="3">Transcriptional regulator, LysR family</fullName>
    </submittedName>
</protein>
<dbReference type="RefSeq" id="WP_075358677.1">
    <property type="nucleotide sequence ID" value="NZ_MSRG01000039.1"/>
</dbReference>
<proteinExistence type="inferred from homology"/>
<dbReference type="PROSITE" id="PS50931">
    <property type="entry name" value="HTH_LYSR"/>
    <property type="match status" value="1"/>
</dbReference>
<dbReference type="PANTHER" id="PTHR30537:SF5">
    <property type="entry name" value="HTH-TYPE TRANSCRIPTIONAL ACTIVATOR TTDR-RELATED"/>
    <property type="match status" value="1"/>
</dbReference>
<evidence type="ECO:0000313" key="3">
    <source>
        <dbReference type="EMBL" id="OTP65255.1"/>
    </source>
</evidence>
<dbReference type="InterPro" id="IPR058163">
    <property type="entry name" value="LysR-type_TF_proteobact-type"/>
</dbReference>
<organism evidence="3 4">
    <name type="scientific">Caballeronia sordidicola</name>
    <name type="common">Burkholderia sordidicola</name>
    <dbReference type="NCBI Taxonomy" id="196367"/>
    <lineage>
        <taxon>Bacteria</taxon>
        <taxon>Pseudomonadati</taxon>
        <taxon>Pseudomonadota</taxon>
        <taxon>Betaproteobacteria</taxon>
        <taxon>Burkholderiales</taxon>
        <taxon>Burkholderiaceae</taxon>
        <taxon>Caballeronia</taxon>
    </lineage>
</organism>
<dbReference type="AlphaFoldDB" id="A0A242M2U2"/>
<feature type="domain" description="HTH lysR-type" evidence="2">
    <location>
        <begin position="12"/>
        <end position="52"/>
    </location>
</feature>
<dbReference type="PRINTS" id="PR00039">
    <property type="entry name" value="HTHLYSR"/>
</dbReference>
<dbReference type="InterPro" id="IPR000847">
    <property type="entry name" value="LysR_HTH_N"/>
</dbReference>
<dbReference type="InterPro" id="IPR036388">
    <property type="entry name" value="WH-like_DNA-bd_sf"/>
</dbReference>
<accession>A0A242M2U2</accession>
<name>A0A242M2U2_CABSO</name>
<gene>
    <name evidence="3" type="ORF">PAMC26577_40515</name>
</gene>
<dbReference type="InterPro" id="IPR036390">
    <property type="entry name" value="WH_DNA-bd_sf"/>
</dbReference>
<dbReference type="EMBL" id="NBTZ01000182">
    <property type="protein sequence ID" value="OTP65255.1"/>
    <property type="molecule type" value="Genomic_DNA"/>
</dbReference>
<dbReference type="GO" id="GO:0003700">
    <property type="term" value="F:DNA-binding transcription factor activity"/>
    <property type="evidence" value="ECO:0007669"/>
    <property type="project" value="InterPro"/>
</dbReference>
<comment type="similarity">
    <text evidence="1">Belongs to the LysR transcriptional regulatory family.</text>
</comment>
<comment type="caution">
    <text evidence="3">The sequence shown here is derived from an EMBL/GenBank/DDBJ whole genome shotgun (WGS) entry which is preliminary data.</text>
</comment>
<dbReference type="SUPFAM" id="SSF46785">
    <property type="entry name" value="Winged helix' DNA-binding domain"/>
    <property type="match status" value="1"/>
</dbReference>
<dbReference type="Gene3D" id="1.10.10.10">
    <property type="entry name" value="Winged helix-like DNA-binding domain superfamily/Winged helix DNA-binding domain"/>
    <property type="match status" value="1"/>
</dbReference>